<dbReference type="Gene3D" id="2.40.70.10">
    <property type="entry name" value="Acid Proteases"/>
    <property type="match status" value="1"/>
</dbReference>
<accession>A0A2H9ZUF8</accession>
<sequence length="96" mass="10795">MSNYAKFLKEILANKRKLNDFEMVCLTEESSAVLQNKLPPKLKDQGSFFIPCVIGNSNFNKVLCNLSASINLMPYSVFKKLGLGEAKPITYIFTIN</sequence>
<protein>
    <submittedName>
        <fullName evidence="1">Uncharacterized protein</fullName>
    </submittedName>
</protein>
<keyword evidence="2" id="KW-1185">Reference proteome</keyword>
<reference evidence="1 2" key="1">
    <citation type="journal article" date="2017" name="Nature">
        <title>The Apostasia genome and the evolution of orchids.</title>
        <authorList>
            <person name="Zhang G.Q."/>
            <person name="Liu K.W."/>
            <person name="Li Z."/>
            <person name="Lohaus R."/>
            <person name="Hsiao Y.Y."/>
            <person name="Niu S.C."/>
            <person name="Wang J.Y."/>
            <person name="Lin Y.C."/>
            <person name="Xu Q."/>
            <person name="Chen L.J."/>
            <person name="Yoshida K."/>
            <person name="Fujiwara S."/>
            <person name="Wang Z.W."/>
            <person name="Zhang Y.Q."/>
            <person name="Mitsuda N."/>
            <person name="Wang M."/>
            <person name="Liu G.H."/>
            <person name="Pecoraro L."/>
            <person name="Huang H.X."/>
            <person name="Xiao X.J."/>
            <person name="Lin M."/>
            <person name="Wu X.Y."/>
            <person name="Wu W.L."/>
            <person name="Chen Y.Y."/>
            <person name="Chang S.B."/>
            <person name="Sakamoto S."/>
            <person name="Ohme-Takagi M."/>
            <person name="Yagi M."/>
            <person name="Zeng S.J."/>
            <person name="Shen C.Y."/>
            <person name="Yeh C.M."/>
            <person name="Luo Y.B."/>
            <person name="Tsai W.C."/>
            <person name="Van de Peer Y."/>
            <person name="Liu Z.J."/>
        </authorList>
    </citation>
    <scope>NUCLEOTIDE SEQUENCE [LARGE SCALE GENOMIC DNA]</scope>
    <source>
        <strain evidence="2">cv. Shenzhen</strain>
        <tissue evidence="1">Stem</tissue>
    </source>
</reference>
<name>A0A2H9ZUF8_9ASPA</name>
<dbReference type="InterPro" id="IPR021109">
    <property type="entry name" value="Peptidase_aspartic_dom_sf"/>
</dbReference>
<evidence type="ECO:0000313" key="2">
    <source>
        <dbReference type="Proteomes" id="UP000236161"/>
    </source>
</evidence>
<dbReference type="PANTHER" id="PTHR33067:SF9">
    <property type="entry name" value="RNA-DIRECTED DNA POLYMERASE"/>
    <property type="match status" value="1"/>
</dbReference>
<dbReference type="AlphaFoldDB" id="A0A2H9ZUF8"/>
<dbReference type="EMBL" id="KZ453679">
    <property type="protein sequence ID" value="PKA46918.1"/>
    <property type="molecule type" value="Genomic_DNA"/>
</dbReference>
<evidence type="ECO:0000313" key="1">
    <source>
        <dbReference type="EMBL" id="PKA46918.1"/>
    </source>
</evidence>
<organism evidence="1 2">
    <name type="scientific">Apostasia shenzhenica</name>
    <dbReference type="NCBI Taxonomy" id="1088818"/>
    <lineage>
        <taxon>Eukaryota</taxon>
        <taxon>Viridiplantae</taxon>
        <taxon>Streptophyta</taxon>
        <taxon>Embryophyta</taxon>
        <taxon>Tracheophyta</taxon>
        <taxon>Spermatophyta</taxon>
        <taxon>Magnoliopsida</taxon>
        <taxon>Liliopsida</taxon>
        <taxon>Asparagales</taxon>
        <taxon>Orchidaceae</taxon>
        <taxon>Apostasioideae</taxon>
        <taxon>Apostasia</taxon>
    </lineage>
</organism>
<dbReference type="OrthoDB" id="784669at2759"/>
<gene>
    <name evidence="1" type="ORF">AXF42_Ash021506</name>
</gene>
<proteinExistence type="predicted"/>
<dbReference type="Proteomes" id="UP000236161">
    <property type="component" value="Unassembled WGS sequence"/>
</dbReference>
<dbReference type="PANTHER" id="PTHR33067">
    <property type="entry name" value="RNA-DIRECTED DNA POLYMERASE-RELATED"/>
    <property type="match status" value="1"/>
</dbReference>